<keyword evidence="2" id="KW-1185">Reference proteome</keyword>
<dbReference type="Pfam" id="PF05699">
    <property type="entry name" value="Dimer_Tnp_hAT"/>
    <property type="match status" value="1"/>
</dbReference>
<feature type="domain" description="HAT C-terminal dimerisation" evidence="1">
    <location>
        <begin position="67"/>
        <end position="132"/>
    </location>
</feature>
<organism evidence="2 3">
    <name type="scientific">Sipha flava</name>
    <name type="common">yellow sugarcane aphid</name>
    <dbReference type="NCBI Taxonomy" id="143950"/>
    <lineage>
        <taxon>Eukaryota</taxon>
        <taxon>Metazoa</taxon>
        <taxon>Ecdysozoa</taxon>
        <taxon>Arthropoda</taxon>
        <taxon>Hexapoda</taxon>
        <taxon>Insecta</taxon>
        <taxon>Pterygota</taxon>
        <taxon>Neoptera</taxon>
        <taxon>Paraneoptera</taxon>
        <taxon>Hemiptera</taxon>
        <taxon>Sternorrhyncha</taxon>
        <taxon>Aphidomorpha</taxon>
        <taxon>Aphidoidea</taxon>
        <taxon>Aphididae</taxon>
        <taxon>Sipha</taxon>
    </lineage>
</organism>
<reference evidence="3" key="1">
    <citation type="submission" date="2025-08" db="UniProtKB">
        <authorList>
            <consortium name="RefSeq"/>
        </authorList>
    </citation>
    <scope>IDENTIFICATION</scope>
    <source>
        <tissue evidence="3">Whole body</tissue>
    </source>
</reference>
<dbReference type="InterPro" id="IPR012337">
    <property type="entry name" value="RNaseH-like_sf"/>
</dbReference>
<dbReference type="RefSeq" id="XP_025411119.1">
    <property type="nucleotide sequence ID" value="XM_025555334.1"/>
</dbReference>
<dbReference type="AlphaFoldDB" id="A0A8B8FJN4"/>
<dbReference type="SUPFAM" id="SSF53098">
    <property type="entry name" value="Ribonuclease H-like"/>
    <property type="match status" value="1"/>
</dbReference>
<dbReference type="InterPro" id="IPR008906">
    <property type="entry name" value="HATC_C_dom"/>
</dbReference>
<sequence length="163" mass="19226">MFPLTANTKFTDKIIPIINDSITLLDQKLDHYFSSLDLKLFDWVRNPFNPSLETSHLSLKEEEELAELKNDRTLQMKFNELELSQFWIYTKKEYPNLTKLAHSVLLPFSTSYLCEVAFSTLNEIKNKKRERLINVEEELRVALSKISPRIDTLCKKYRSQISH</sequence>
<dbReference type="OrthoDB" id="1101576at2759"/>
<dbReference type="GeneID" id="112684034"/>
<dbReference type="PANTHER" id="PTHR45913">
    <property type="entry name" value="EPM2A-INTERACTING PROTEIN 1"/>
    <property type="match status" value="1"/>
</dbReference>
<evidence type="ECO:0000313" key="2">
    <source>
        <dbReference type="Proteomes" id="UP000694846"/>
    </source>
</evidence>
<proteinExistence type="predicted"/>
<evidence type="ECO:0000313" key="3">
    <source>
        <dbReference type="RefSeq" id="XP_025411119.1"/>
    </source>
</evidence>
<dbReference type="Proteomes" id="UP000694846">
    <property type="component" value="Unplaced"/>
</dbReference>
<protein>
    <submittedName>
        <fullName evidence="3">Protein FAM200A-like</fullName>
    </submittedName>
</protein>
<gene>
    <name evidence="3" type="primary">LOC112684034</name>
</gene>
<dbReference type="GO" id="GO:0046983">
    <property type="term" value="F:protein dimerization activity"/>
    <property type="evidence" value="ECO:0007669"/>
    <property type="project" value="InterPro"/>
</dbReference>
<dbReference type="PANTHER" id="PTHR45913:SF19">
    <property type="entry name" value="LOW QUALITY PROTEIN: ZINC FINGER BED DOMAIN-CONTAINING PROTEIN 5-LIKE"/>
    <property type="match status" value="1"/>
</dbReference>
<evidence type="ECO:0000259" key="1">
    <source>
        <dbReference type="Pfam" id="PF05699"/>
    </source>
</evidence>
<accession>A0A8B8FJN4</accession>
<name>A0A8B8FJN4_9HEMI</name>